<dbReference type="Proteomes" id="UP001281147">
    <property type="component" value="Unassembled WGS sequence"/>
</dbReference>
<comment type="caution">
    <text evidence="1">The sequence shown here is derived from an EMBL/GenBank/DDBJ whole genome shotgun (WGS) entry which is preliminary data.</text>
</comment>
<accession>A0ACC3NZV2</accession>
<evidence type="ECO:0000313" key="2">
    <source>
        <dbReference type="Proteomes" id="UP001281147"/>
    </source>
</evidence>
<dbReference type="EMBL" id="JAUTXU010000001">
    <property type="protein sequence ID" value="KAK3726064.1"/>
    <property type="molecule type" value="Genomic_DNA"/>
</dbReference>
<gene>
    <name evidence="1" type="ORF">LTR37_000212</name>
</gene>
<organism evidence="1 2">
    <name type="scientific">Vermiconidia calcicola</name>
    <dbReference type="NCBI Taxonomy" id="1690605"/>
    <lineage>
        <taxon>Eukaryota</taxon>
        <taxon>Fungi</taxon>
        <taxon>Dikarya</taxon>
        <taxon>Ascomycota</taxon>
        <taxon>Pezizomycotina</taxon>
        <taxon>Dothideomycetes</taxon>
        <taxon>Dothideomycetidae</taxon>
        <taxon>Mycosphaerellales</taxon>
        <taxon>Extremaceae</taxon>
        <taxon>Vermiconidia</taxon>
    </lineage>
</organism>
<protein>
    <submittedName>
        <fullName evidence="1">Uncharacterized protein</fullName>
    </submittedName>
</protein>
<evidence type="ECO:0000313" key="1">
    <source>
        <dbReference type="EMBL" id="KAK3726064.1"/>
    </source>
</evidence>
<keyword evidence="2" id="KW-1185">Reference proteome</keyword>
<sequence length="162" mass="18006">MSQGVSTEAENFARSYAALFASPAASSAEDVADLAIEIGRYYRPGMTMYTNGNIARFETQAEAAKLVETEMRNNISIGLGTKLILETIERIVPYSETSALCWLRWSFHPQEGSEFEGRGWTFTNIYAFRAASAGVDAGWEFVVRDHEVNEILRVTGRTFEGS</sequence>
<reference evidence="1" key="1">
    <citation type="submission" date="2023-07" db="EMBL/GenBank/DDBJ databases">
        <title>Black Yeasts Isolated from many extreme environments.</title>
        <authorList>
            <person name="Coleine C."/>
            <person name="Stajich J.E."/>
            <person name="Selbmann L."/>
        </authorList>
    </citation>
    <scope>NUCLEOTIDE SEQUENCE</scope>
    <source>
        <strain evidence="1">CCFEE 5714</strain>
    </source>
</reference>
<name>A0ACC3NZV2_9PEZI</name>
<proteinExistence type="predicted"/>